<dbReference type="EMBL" id="CP041690">
    <property type="protein sequence ID" value="QEE21859.1"/>
    <property type="molecule type" value="Genomic_DNA"/>
</dbReference>
<proteinExistence type="predicted"/>
<dbReference type="AlphaFoldDB" id="A0A5B9DSV1"/>
<organism evidence="1 2">
    <name type="scientific">Paradevosia tibetensis</name>
    <dbReference type="NCBI Taxonomy" id="1447062"/>
    <lineage>
        <taxon>Bacteria</taxon>
        <taxon>Pseudomonadati</taxon>
        <taxon>Pseudomonadota</taxon>
        <taxon>Alphaproteobacteria</taxon>
        <taxon>Hyphomicrobiales</taxon>
        <taxon>Devosiaceae</taxon>
        <taxon>Paradevosia</taxon>
    </lineage>
</organism>
<dbReference type="InterPro" id="IPR016040">
    <property type="entry name" value="NAD(P)-bd_dom"/>
</dbReference>
<evidence type="ECO:0000313" key="2">
    <source>
        <dbReference type="Proteomes" id="UP000321062"/>
    </source>
</evidence>
<dbReference type="Pfam" id="PF13460">
    <property type="entry name" value="NAD_binding_10"/>
    <property type="match status" value="1"/>
</dbReference>
<dbReference type="OrthoDB" id="9771302at2"/>
<gene>
    <name evidence="1" type="ORF">FNA67_17440</name>
</gene>
<dbReference type="Gene3D" id="3.40.50.720">
    <property type="entry name" value="NAD(P)-binding Rossmann-like Domain"/>
    <property type="match status" value="1"/>
</dbReference>
<evidence type="ECO:0000313" key="1">
    <source>
        <dbReference type="EMBL" id="QEE21859.1"/>
    </source>
</evidence>
<dbReference type="GO" id="GO:0044877">
    <property type="term" value="F:protein-containing complex binding"/>
    <property type="evidence" value="ECO:0007669"/>
    <property type="project" value="TreeGrafter"/>
</dbReference>
<keyword evidence="2" id="KW-1185">Reference proteome</keyword>
<accession>A0A5B9DSV1</accession>
<reference evidence="1 2" key="1">
    <citation type="journal article" date="2015" name="Int. J. Syst. Evol. Microbiol.">
        <title>Youhaiella tibetensis gen. nov., sp. nov., isolated from subsurface sediment.</title>
        <authorList>
            <person name="Wang Y.X."/>
            <person name="Huang F.Q."/>
            <person name="Nogi Y."/>
            <person name="Pang S.J."/>
            <person name="Wang P.K."/>
            <person name="Lv J."/>
        </authorList>
    </citation>
    <scope>NUCLEOTIDE SEQUENCE [LARGE SCALE GENOMIC DNA]</scope>
    <source>
        <strain evidence="2">fig4</strain>
    </source>
</reference>
<dbReference type="RefSeq" id="WP_147657266.1">
    <property type="nucleotide sequence ID" value="NZ_BMFM01000002.1"/>
</dbReference>
<dbReference type="SUPFAM" id="SSF51735">
    <property type="entry name" value="NAD(P)-binding Rossmann-fold domains"/>
    <property type="match status" value="1"/>
</dbReference>
<dbReference type="PANTHER" id="PTHR12126:SF11">
    <property type="entry name" value="NADH DEHYDROGENASE [UBIQUINONE] 1 ALPHA SUBCOMPLEX SUBUNIT 9, MITOCHONDRIAL"/>
    <property type="match status" value="1"/>
</dbReference>
<sequence>MKILVIGGTGLIGSKTVAKLRERGHEAIAAAPSTGVDTITGEGLDAALVGTSVVIDLANSPSFEDAAAMEFFQTAGRNLLAAGKKAGVVHHIALSVVGTPKLQASGYFRAKQAQEELIEASGTPYTIVHSTQFFEFMGAIARAATQGNEVRLSSALIQPIISDDVAEAVADIALGAPVNGLVEIAGPDREPMDRMVARFLAAANDPRMVVTDPASPYFGVVLEETSLVPAGDASLARTTFDAFLAREELRT</sequence>
<dbReference type="PANTHER" id="PTHR12126">
    <property type="entry name" value="NADH-UBIQUINONE OXIDOREDUCTASE 39 KDA SUBUNIT-RELATED"/>
    <property type="match status" value="1"/>
</dbReference>
<dbReference type="Proteomes" id="UP000321062">
    <property type="component" value="Chromosome"/>
</dbReference>
<dbReference type="InterPro" id="IPR036291">
    <property type="entry name" value="NAD(P)-bd_dom_sf"/>
</dbReference>
<protein>
    <submittedName>
        <fullName evidence="1">SDR family oxidoreductase</fullName>
    </submittedName>
</protein>
<dbReference type="KEGG" id="yti:FNA67_17440"/>
<dbReference type="InterPro" id="IPR051207">
    <property type="entry name" value="ComplexI_NDUFA9_subunit"/>
</dbReference>
<name>A0A5B9DSV1_9HYPH</name>